<comment type="caution">
    <text evidence="3">The sequence shown here is derived from an EMBL/GenBank/DDBJ whole genome shotgun (WGS) entry which is preliminary data.</text>
</comment>
<feature type="signal peptide" evidence="2">
    <location>
        <begin position="1"/>
        <end position="26"/>
    </location>
</feature>
<protein>
    <submittedName>
        <fullName evidence="3">Uncharacterized protein</fullName>
    </submittedName>
</protein>
<accession>A0ABU0HQE0</accession>
<evidence type="ECO:0000313" key="4">
    <source>
        <dbReference type="Proteomes" id="UP001236369"/>
    </source>
</evidence>
<keyword evidence="4" id="KW-1185">Reference proteome</keyword>
<feature type="compositionally biased region" description="Low complexity" evidence="1">
    <location>
        <begin position="73"/>
        <end position="91"/>
    </location>
</feature>
<evidence type="ECO:0000256" key="1">
    <source>
        <dbReference type="SAM" id="MobiDB-lite"/>
    </source>
</evidence>
<proteinExistence type="predicted"/>
<dbReference type="EMBL" id="JAUSVV010000013">
    <property type="protein sequence ID" value="MDQ0444531.1"/>
    <property type="molecule type" value="Genomic_DNA"/>
</dbReference>
<feature type="chain" id="PRO_5046116973" evidence="2">
    <location>
        <begin position="27"/>
        <end position="164"/>
    </location>
</feature>
<feature type="region of interest" description="Disordered" evidence="1">
    <location>
        <begin position="73"/>
        <end position="106"/>
    </location>
</feature>
<reference evidence="3 4" key="1">
    <citation type="submission" date="2023-07" db="EMBL/GenBank/DDBJ databases">
        <title>Genomic Encyclopedia of Type Strains, Phase IV (KMG-IV): sequencing the most valuable type-strain genomes for metagenomic binning, comparative biology and taxonomic classification.</title>
        <authorList>
            <person name="Goeker M."/>
        </authorList>
    </citation>
    <scope>NUCLEOTIDE SEQUENCE [LARGE SCALE GENOMIC DNA]</scope>
    <source>
        <strain evidence="3 4">DSM 19562</strain>
    </source>
</reference>
<keyword evidence="2" id="KW-0732">Signal</keyword>
<dbReference type="RefSeq" id="WP_238252869.1">
    <property type="nucleotide sequence ID" value="NZ_BPQX01000063.1"/>
</dbReference>
<sequence length="164" mass="16680">MVRSKLPVALLALPLGACLMAPPAFALSTKDCSVKYQAAKQAGTLNGQKWNDFRKAECGADAAPAAATATVPNPMAPGAAKPNTPAATPAAAPAPAPAPVAKAGSAAFPGRVDPKYASEPAGKQRMHTCLDSYNAAKASGTLGDLKWIQKGGGYYSECNKRLKG</sequence>
<gene>
    <name evidence="3" type="ORF">QO016_004044</name>
</gene>
<evidence type="ECO:0000313" key="3">
    <source>
        <dbReference type="EMBL" id="MDQ0444531.1"/>
    </source>
</evidence>
<dbReference type="Proteomes" id="UP001236369">
    <property type="component" value="Unassembled WGS sequence"/>
</dbReference>
<organism evidence="3 4">
    <name type="scientific">Methylobacterium persicinum</name>
    <dbReference type="NCBI Taxonomy" id="374426"/>
    <lineage>
        <taxon>Bacteria</taxon>
        <taxon>Pseudomonadati</taxon>
        <taxon>Pseudomonadota</taxon>
        <taxon>Alphaproteobacteria</taxon>
        <taxon>Hyphomicrobiales</taxon>
        <taxon>Methylobacteriaceae</taxon>
        <taxon>Methylobacterium</taxon>
    </lineage>
</organism>
<evidence type="ECO:0000256" key="2">
    <source>
        <dbReference type="SAM" id="SignalP"/>
    </source>
</evidence>
<name>A0ABU0HQE0_9HYPH</name>